<organism evidence="2 3">
    <name type="scientific">Frankliniella fusca</name>
    <dbReference type="NCBI Taxonomy" id="407009"/>
    <lineage>
        <taxon>Eukaryota</taxon>
        <taxon>Metazoa</taxon>
        <taxon>Ecdysozoa</taxon>
        <taxon>Arthropoda</taxon>
        <taxon>Hexapoda</taxon>
        <taxon>Insecta</taxon>
        <taxon>Pterygota</taxon>
        <taxon>Neoptera</taxon>
        <taxon>Paraneoptera</taxon>
        <taxon>Thysanoptera</taxon>
        <taxon>Terebrantia</taxon>
        <taxon>Thripoidea</taxon>
        <taxon>Thripidae</taxon>
        <taxon>Frankliniella</taxon>
    </lineage>
</organism>
<keyword evidence="2" id="KW-0378">Hydrolase</keyword>
<keyword evidence="3" id="KW-1185">Reference proteome</keyword>
<protein>
    <submittedName>
        <fullName evidence="2">Ubiquitin carboxyl-terminal hydrolase MINDY-1</fullName>
    </submittedName>
</protein>
<comment type="caution">
    <text evidence="2">The sequence shown here is derived from an EMBL/GenBank/DDBJ whole genome shotgun (WGS) entry which is preliminary data.</text>
</comment>
<evidence type="ECO:0000313" key="3">
    <source>
        <dbReference type="Proteomes" id="UP001219518"/>
    </source>
</evidence>
<evidence type="ECO:0000313" key="2">
    <source>
        <dbReference type="EMBL" id="KAK3922703.1"/>
    </source>
</evidence>
<gene>
    <name evidence="2" type="ORF">KUF71_001499</name>
</gene>
<dbReference type="Proteomes" id="UP001219518">
    <property type="component" value="Unassembled WGS sequence"/>
</dbReference>
<accession>A0AAE1HKA4</accession>
<reference evidence="2" key="2">
    <citation type="journal article" date="2023" name="BMC Genomics">
        <title>Pest status, molecular evolution, and epigenetic factors derived from the genome assembly of Frankliniella fusca, a thysanopteran phytovirus vector.</title>
        <authorList>
            <person name="Catto M.A."/>
            <person name="Labadie P.E."/>
            <person name="Jacobson A.L."/>
            <person name="Kennedy G.G."/>
            <person name="Srinivasan R."/>
            <person name="Hunt B.G."/>
        </authorList>
    </citation>
    <scope>NUCLEOTIDE SEQUENCE</scope>
    <source>
        <strain evidence="2">PL_HMW_Pooled</strain>
    </source>
</reference>
<sequence>MLVGQPVARRLRGVVRGRVHALSVRSGRLRVQHVHARGLRGLHEPARLLLPALLRRRGERDAAHHAARHHGAHRAGLAGRRLLRVAPPPPPPDPGHRARGRAQGAGGRDQGAGALHRLQDDPHGPQMRMTRRGGRLGDVFGCVSLIILDRSAGGEH</sequence>
<dbReference type="GO" id="GO:0016787">
    <property type="term" value="F:hydrolase activity"/>
    <property type="evidence" value="ECO:0007669"/>
    <property type="project" value="UniProtKB-KW"/>
</dbReference>
<feature type="region of interest" description="Disordered" evidence="1">
    <location>
        <begin position="64"/>
        <end position="133"/>
    </location>
</feature>
<name>A0AAE1HKA4_9NEOP</name>
<dbReference type="AlphaFoldDB" id="A0AAE1HKA4"/>
<proteinExistence type="predicted"/>
<reference evidence="2" key="1">
    <citation type="submission" date="2021-07" db="EMBL/GenBank/DDBJ databases">
        <authorList>
            <person name="Catto M.A."/>
            <person name="Jacobson A."/>
            <person name="Kennedy G."/>
            <person name="Labadie P."/>
            <person name="Hunt B.G."/>
            <person name="Srinivasan R."/>
        </authorList>
    </citation>
    <scope>NUCLEOTIDE SEQUENCE</scope>
    <source>
        <strain evidence="2">PL_HMW_Pooled</strain>
        <tissue evidence="2">Head</tissue>
    </source>
</reference>
<evidence type="ECO:0000256" key="1">
    <source>
        <dbReference type="SAM" id="MobiDB-lite"/>
    </source>
</evidence>
<dbReference type="EMBL" id="JAHWGI010001107">
    <property type="protein sequence ID" value="KAK3922703.1"/>
    <property type="molecule type" value="Genomic_DNA"/>
</dbReference>